<dbReference type="Proteomes" id="UP000044602">
    <property type="component" value="Unassembled WGS sequence"/>
</dbReference>
<gene>
    <name evidence="2" type="ORF">BN1708_020766</name>
</gene>
<name>A0A0G4KRQ1_VERLO</name>
<keyword evidence="3" id="KW-1185">Reference proteome</keyword>
<reference evidence="2 3" key="1">
    <citation type="submission" date="2015-05" db="EMBL/GenBank/DDBJ databases">
        <authorList>
            <person name="Wang D.B."/>
            <person name="Wang M."/>
        </authorList>
    </citation>
    <scope>NUCLEOTIDE SEQUENCE [LARGE SCALE GENOMIC DNA]</scope>
    <source>
        <strain evidence="2">VL1</strain>
    </source>
</reference>
<dbReference type="AlphaFoldDB" id="A0A0G4KRQ1"/>
<proteinExistence type="predicted"/>
<sequence>MGNQQVTVHPIGGACMARDGSPETGVTTHAG</sequence>
<organism evidence="2 3">
    <name type="scientific">Verticillium longisporum</name>
    <name type="common">Verticillium dahliae var. longisporum</name>
    <dbReference type="NCBI Taxonomy" id="100787"/>
    <lineage>
        <taxon>Eukaryota</taxon>
        <taxon>Fungi</taxon>
        <taxon>Dikarya</taxon>
        <taxon>Ascomycota</taxon>
        <taxon>Pezizomycotina</taxon>
        <taxon>Sordariomycetes</taxon>
        <taxon>Hypocreomycetidae</taxon>
        <taxon>Glomerellales</taxon>
        <taxon>Plectosphaerellaceae</taxon>
        <taxon>Verticillium</taxon>
    </lineage>
</organism>
<feature type="region of interest" description="Disordered" evidence="1">
    <location>
        <begin position="1"/>
        <end position="31"/>
    </location>
</feature>
<protein>
    <submittedName>
        <fullName evidence="2">Uncharacterized protein</fullName>
    </submittedName>
</protein>
<evidence type="ECO:0000256" key="1">
    <source>
        <dbReference type="SAM" id="MobiDB-lite"/>
    </source>
</evidence>
<feature type="non-terminal residue" evidence="2">
    <location>
        <position position="31"/>
    </location>
</feature>
<accession>A0A0G4KRQ1</accession>
<evidence type="ECO:0000313" key="2">
    <source>
        <dbReference type="EMBL" id="CRK12331.1"/>
    </source>
</evidence>
<evidence type="ECO:0000313" key="3">
    <source>
        <dbReference type="Proteomes" id="UP000044602"/>
    </source>
</evidence>
<dbReference type="EMBL" id="CVQH01003656">
    <property type="protein sequence ID" value="CRK12331.1"/>
    <property type="molecule type" value="Genomic_DNA"/>
</dbReference>
<dbReference type="STRING" id="100787.A0A0G4KRQ1"/>